<protein>
    <submittedName>
        <fullName evidence="2">Uncharacterized protein</fullName>
    </submittedName>
</protein>
<keyword evidence="3" id="KW-1185">Reference proteome</keyword>
<sequence length="1285" mass="144851">MLYPFEYPVHDLHTKIECSLHAHLPKSPAFSIFFIGVIRANHTPNYLREARPIDYRTYKYIASNMESSAATDIQSSILQRGRYHENRIKKALRSLADLKVDSIAESNSVEKEKEYPLSEPEAVPISQEQAVKKEKEYPEPEPSAILAIFPHLERQVPCRIQLRYLKTKFGYLKNDVITSKLQLRMTTVPKIVQASDTQVPIYRSYKKRRKERAEIGENESRNDRLKIRKKKSEEKKQTKEERRRDHQKRRATMHEEGRKKYVSNKSYFEWRKRKRKFYCFGHTAERECDERKHNFAWRKRRHKFGYIFLKRQKETKNFATVFVPLRKISRGKKKTEGNINCLRPRKRTSTSGDIETIQMSEKNLRDELQHFVGQRLCIQNGRGSRNDVAHHSAGLYINRATSRNLSVERVLWDGVDASPCSVGVGSLSSDRASPQPLLPGSNSLLQQCCHTSLTLPVALVPLARAGWLRASDQLCCRTHSHSALLLLTNTDKPSVISVLIISNGLRPQYEQRKQAFDNINYVTKFNSGLTKICVALDNEAPRANEGEMRSDWSSAGMQGRRKRVTPDKNLPTSGIVRQDSHLRKSRSGPAGDRTWFVLAGGEHREHAKAKRAARNKQRWLVGQFGVPYKALTPRRGQPVRTKGSPRTLHVIYVKWALGSPRVDDRRHVPREGYLLSALYTTSNHLFAPHRGEPGSILDRVAPGFSHAGIVPDDAARGSPVSPPFHSVAVPFSAQSPPSALKSSPLRAAQISSLAHSLSCPSSRVRLIRSSFRVAYWLTVSADVKGHAARCLLVATSTLDTRAATAENEILALLTRSHKSASPESRIRLSSSRKNAKFLGREVVSLLASRHGESGSIPGRVTSGFSHVGIVLDDAAGWRDFSGISRFPRTSIPAPLNIHLASPTSDLKTSLLRAAQISSLIIHSMKSSTAVYLAIHLVAQIPIPAFTWGDFGKPWKPEIRMADRQLNPGPPECECSVLPLRHLSRVRTELRNSWPTERPRCFSTEAWFEMMFGDWEHSLDALDAPERPGRFRANSRLQGKKNQIPYCRMWGNTGAIANEQTSEDKIDLKLVYTKVTFAIGSEFIIHALDDSAPIADLQRNKKRIPYCQMQALMSYRSAVSCSSDYSDCSFKGRSRPPVAQSVGEPLIWGSRGSGCVMPADTQIAAHQLIVNHQSNFSNPARRNALFWRELLSVPRCRYNSKTCVSGCCMLVVTGLVKVFKLHQDLAENTAGTTLKSWRYLSVQTKRLQRYDGNTARLARRSDEALGVRVTVARIDSSLLDLGRTAM</sequence>
<dbReference type="EMBL" id="JARBHB010000004">
    <property type="protein sequence ID" value="KAJ8886184.1"/>
    <property type="molecule type" value="Genomic_DNA"/>
</dbReference>
<feature type="region of interest" description="Disordered" evidence="1">
    <location>
        <begin position="544"/>
        <end position="589"/>
    </location>
</feature>
<reference evidence="2 3" key="1">
    <citation type="submission" date="2023-02" db="EMBL/GenBank/DDBJ databases">
        <title>LHISI_Scaffold_Assembly.</title>
        <authorList>
            <person name="Stuart O.P."/>
            <person name="Cleave R."/>
            <person name="Magrath M.J.L."/>
            <person name="Mikheyev A.S."/>
        </authorList>
    </citation>
    <scope>NUCLEOTIDE SEQUENCE [LARGE SCALE GENOMIC DNA]</scope>
    <source>
        <strain evidence="2">Daus_M_001</strain>
        <tissue evidence="2">Leg muscle</tissue>
    </source>
</reference>
<feature type="compositionally biased region" description="Basic and acidic residues" evidence="1">
    <location>
        <begin position="211"/>
        <end position="244"/>
    </location>
</feature>
<evidence type="ECO:0000256" key="1">
    <source>
        <dbReference type="SAM" id="MobiDB-lite"/>
    </source>
</evidence>
<comment type="caution">
    <text evidence="2">The sequence shown here is derived from an EMBL/GenBank/DDBJ whole genome shotgun (WGS) entry which is preliminary data.</text>
</comment>
<feature type="region of interest" description="Disordered" evidence="1">
    <location>
        <begin position="109"/>
        <end position="129"/>
    </location>
</feature>
<proteinExistence type="predicted"/>
<accession>A0ABQ9HP81</accession>
<dbReference type="Proteomes" id="UP001159363">
    <property type="component" value="Chromosome X"/>
</dbReference>
<gene>
    <name evidence="2" type="ORF">PR048_012393</name>
</gene>
<evidence type="ECO:0000313" key="2">
    <source>
        <dbReference type="EMBL" id="KAJ8886184.1"/>
    </source>
</evidence>
<name>A0ABQ9HP81_9NEOP</name>
<feature type="region of interest" description="Disordered" evidence="1">
    <location>
        <begin position="203"/>
        <end position="258"/>
    </location>
</feature>
<evidence type="ECO:0000313" key="3">
    <source>
        <dbReference type="Proteomes" id="UP001159363"/>
    </source>
</evidence>
<organism evidence="2 3">
    <name type="scientific">Dryococelus australis</name>
    <dbReference type="NCBI Taxonomy" id="614101"/>
    <lineage>
        <taxon>Eukaryota</taxon>
        <taxon>Metazoa</taxon>
        <taxon>Ecdysozoa</taxon>
        <taxon>Arthropoda</taxon>
        <taxon>Hexapoda</taxon>
        <taxon>Insecta</taxon>
        <taxon>Pterygota</taxon>
        <taxon>Neoptera</taxon>
        <taxon>Polyneoptera</taxon>
        <taxon>Phasmatodea</taxon>
        <taxon>Verophasmatodea</taxon>
        <taxon>Anareolatae</taxon>
        <taxon>Phasmatidae</taxon>
        <taxon>Eurycanthinae</taxon>
        <taxon>Dryococelus</taxon>
    </lineage>
</organism>